<evidence type="ECO:0000313" key="1">
    <source>
        <dbReference type="EMBL" id="MPN56672.1"/>
    </source>
</evidence>
<sequence>MYTKGEATGAVKAFLDYMMSDEFKPAISELGYIPNSDMKVSR</sequence>
<proteinExistence type="predicted"/>
<dbReference type="Gene3D" id="3.40.190.10">
    <property type="entry name" value="Periplasmic binding protein-like II"/>
    <property type="match status" value="1"/>
</dbReference>
<organism evidence="1">
    <name type="scientific">bioreactor metagenome</name>
    <dbReference type="NCBI Taxonomy" id="1076179"/>
    <lineage>
        <taxon>unclassified sequences</taxon>
        <taxon>metagenomes</taxon>
        <taxon>ecological metagenomes</taxon>
    </lineage>
</organism>
<accession>A0A645J0P5</accession>
<dbReference type="EMBL" id="VSSQ01127279">
    <property type="protein sequence ID" value="MPN56672.1"/>
    <property type="molecule type" value="Genomic_DNA"/>
</dbReference>
<name>A0A645J0P5_9ZZZZ</name>
<dbReference type="SUPFAM" id="SSF53850">
    <property type="entry name" value="Periplasmic binding protein-like II"/>
    <property type="match status" value="1"/>
</dbReference>
<gene>
    <name evidence="1" type="ORF">SDC9_204362</name>
</gene>
<reference evidence="1" key="1">
    <citation type="submission" date="2019-08" db="EMBL/GenBank/DDBJ databases">
        <authorList>
            <person name="Kucharzyk K."/>
            <person name="Murdoch R.W."/>
            <person name="Higgins S."/>
            <person name="Loffler F."/>
        </authorList>
    </citation>
    <scope>NUCLEOTIDE SEQUENCE</scope>
</reference>
<comment type="caution">
    <text evidence="1">The sequence shown here is derived from an EMBL/GenBank/DDBJ whole genome shotgun (WGS) entry which is preliminary data.</text>
</comment>
<protein>
    <submittedName>
        <fullName evidence="1">Uncharacterized protein</fullName>
    </submittedName>
</protein>
<dbReference type="AlphaFoldDB" id="A0A645J0P5"/>